<dbReference type="GO" id="GO:0046040">
    <property type="term" value="P:IMP metabolic process"/>
    <property type="evidence" value="ECO:0007669"/>
    <property type="project" value="TreeGrafter"/>
</dbReference>
<evidence type="ECO:0000256" key="1">
    <source>
        <dbReference type="ARBA" id="ARBA00022598"/>
    </source>
</evidence>
<dbReference type="Pfam" id="PF00709">
    <property type="entry name" value="Adenylsucc_synt"/>
    <property type="match status" value="1"/>
</dbReference>
<dbReference type="GO" id="GO:0044208">
    <property type="term" value="P:'de novo' AMP biosynthetic process"/>
    <property type="evidence" value="ECO:0007669"/>
    <property type="project" value="TreeGrafter"/>
</dbReference>
<dbReference type="Gene3D" id="1.10.300.10">
    <property type="entry name" value="Adenylosuccinate Synthetase, subunit A, domain 2"/>
    <property type="match status" value="1"/>
</dbReference>
<keyword evidence="5" id="KW-0460">Magnesium</keyword>
<evidence type="ECO:0000313" key="7">
    <source>
        <dbReference type="Proteomes" id="UP000045706"/>
    </source>
</evidence>
<dbReference type="SUPFAM" id="SSF52540">
    <property type="entry name" value="P-loop containing nucleoside triphosphate hydrolases"/>
    <property type="match status" value="1"/>
</dbReference>
<dbReference type="InterPro" id="IPR042110">
    <property type="entry name" value="Adenylosuccinate_synth_dom2"/>
</dbReference>
<sequence length="178" mass="19513">MNPVGAGRRCNLDLSGPYPALYNLIGSDAVVHVSQGLPNVHGRVRISDCCSVDFDLHNAVDGLEEIELRAKSIGTTRRGIGPACSPRTTVITICEKFDGELFERKLRTPAASALEGQVQQVPRLEHAYDYSQGLLRPAKEARNFILFIEKFLSVNDKGPKIRRVGTGPAKEAMTDCYT</sequence>
<evidence type="ECO:0000256" key="5">
    <source>
        <dbReference type="ARBA" id="ARBA00022842"/>
    </source>
</evidence>
<dbReference type="AlphaFoldDB" id="A0A0G4KPV7"/>
<dbReference type="PANTHER" id="PTHR11846">
    <property type="entry name" value="ADENYLOSUCCINATE SYNTHETASE"/>
    <property type="match status" value="1"/>
</dbReference>
<dbReference type="GO" id="GO:0046872">
    <property type="term" value="F:metal ion binding"/>
    <property type="evidence" value="ECO:0007669"/>
    <property type="project" value="UniProtKB-KW"/>
</dbReference>
<dbReference type="InterPro" id="IPR001114">
    <property type="entry name" value="Adenylosuccinate_synthetase"/>
</dbReference>
<dbReference type="Proteomes" id="UP000045706">
    <property type="component" value="Unassembled WGS sequence"/>
</dbReference>
<evidence type="ECO:0000256" key="2">
    <source>
        <dbReference type="ARBA" id="ARBA00022723"/>
    </source>
</evidence>
<dbReference type="GO" id="GO:0005737">
    <property type="term" value="C:cytoplasm"/>
    <property type="evidence" value="ECO:0007669"/>
    <property type="project" value="TreeGrafter"/>
</dbReference>
<keyword evidence="3" id="KW-0547">Nucleotide-binding</keyword>
<accession>A0A0G4KPV7</accession>
<dbReference type="SMART" id="SM00788">
    <property type="entry name" value="Adenylsucc_synt"/>
    <property type="match status" value="1"/>
</dbReference>
<keyword evidence="4" id="KW-0658">Purine biosynthesis</keyword>
<evidence type="ECO:0000313" key="6">
    <source>
        <dbReference type="EMBL" id="CRK11480.1"/>
    </source>
</evidence>
<protein>
    <submittedName>
        <fullName evidence="6">Uncharacterized protein</fullName>
    </submittedName>
</protein>
<dbReference type="GO" id="GO:0004019">
    <property type="term" value="F:adenylosuccinate synthase activity"/>
    <property type="evidence" value="ECO:0007669"/>
    <property type="project" value="InterPro"/>
</dbReference>
<organism evidence="6 7">
    <name type="scientific">Verticillium longisporum</name>
    <name type="common">Verticillium dahliae var. longisporum</name>
    <dbReference type="NCBI Taxonomy" id="100787"/>
    <lineage>
        <taxon>Eukaryota</taxon>
        <taxon>Fungi</taxon>
        <taxon>Dikarya</taxon>
        <taxon>Ascomycota</taxon>
        <taxon>Pezizomycotina</taxon>
        <taxon>Sordariomycetes</taxon>
        <taxon>Hypocreomycetidae</taxon>
        <taxon>Glomerellales</taxon>
        <taxon>Plectosphaerellaceae</taxon>
        <taxon>Verticillium</taxon>
    </lineage>
</organism>
<dbReference type="InterPro" id="IPR042109">
    <property type="entry name" value="Adenylosuccinate_synth_dom1"/>
</dbReference>
<dbReference type="InterPro" id="IPR027417">
    <property type="entry name" value="P-loop_NTPase"/>
</dbReference>
<reference evidence="7" key="1">
    <citation type="submission" date="2015-05" db="EMBL/GenBank/DDBJ databases">
        <authorList>
            <person name="Fogelqvist Johan"/>
        </authorList>
    </citation>
    <scope>NUCLEOTIDE SEQUENCE [LARGE SCALE GENOMIC DNA]</scope>
</reference>
<name>A0A0G4KPV7_VERLO</name>
<dbReference type="GO" id="GO:0000166">
    <property type="term" value="F:nucleotide binding"/>
    <property type="evidence" value="ECO:0007669"/>
    <property type="project" value="UniProtKB-KW"/>
</dbReference>
<keyword evidence="2" id="KW-0479">Metal-binding</keyword>
<proteinExistence type="predicted"/>
<dbReference type="Gene3D" id="3.40.440.10">
    <property type="entry name" value="Adenylosuccinate Synthetase, subunit A, domain 1"/>
    <property type="match status" value="1"/>
</dbReference>
<dbReference type="EMBL" id="CVQI01002224">
    <property type="protein sequence ID" value="CRK11480.1"/>
    <property type="molecule type" value="Genomic_DNA"/>
</dbReference>
<dbReference type="PANTHER" id="PTHR11846:SF0">
    <property type="entry name" value="ADENYLOSUCCINATE SYNTHETASE"/>
    <property type="match status" value="1"/>
</dbReference>
<evidence type="ECO:0000256" key="4">
    <source>
        <dbReference type="ARBA" id="ARBA00022755"/>
    </source>
</evidence>
<gene>
    <name evidence="6" type="ORF">BN1723_001812</name>
</gene>
<evidence type="ECO:0000256" key="3">
    <source>
        <dbReference type="ARBA" id="ARBA00022741"/>
    </source>
</evidence>
<keyword evidence="1" id="KW-0436">Ligase</keyword>